<keyword evidence="1" id="KW-0472">Membrane</keyword>
<dbReference type="EMBL" id="CP106856">
    <property type="protein sequence ID" value="UYB35101.1"/>
    <property type="molecule type" value="Genomic_DNA"/>
</dbReference>
<keyword evidence="3" id="KW-1185">Reference proteome</keyword>
<organism evidence="2 3">
    <name type="scientific">Arthrobacter koreensis</name>
    <dbReference type="NCBI Taxonomy" id="199136"/>
    <lineage>
        <taxon>Bacteria</taxon>
        <taxon>Bacillati</taxon>
        <taxon>Actinomycetota</taxon>
        <taxon>Actinomycetes</taxon>
        <taxon>Micrococcales</taxon>
        <taxon>Micrococcaceae</taxon>
        <taxon>Arthrobacter</taxon>
    </lineage>
</organism>
<dbReference type="Proteomes" id="UP001063368">
    <property type="component" value="Chromosome"/>
</dbReference>
<proteinExistence type="predicted"/>
<dbReference type="RefSeq" id="WP_263127154.1">
    <property type="nucleotide sequence ID" value="NZ_CP106856.1"/>
</dbReference>
<feature type="transmembrane region" description="Helical" evidence="1">
    <location>
        <begin position="21"/>
        <end position="46"/>
    </location>
</feature>
<evidence type="ECO:0000256" key="1">
    <source>
        <dbReference type="SAM" id="Phobius"/>
    </source>
</evidence>
<feature type="transmembrane region" description="Helical" evidence="1">
    <location>
        <begin position="52"/>
        <end position="74"/>
    </location>
</feature>
<keyword evidence="1" id="KW-1133">Transmembrane helix</keyword>
<accession>A0ABY6FPH0</accession>
<feature type="transmembrane region" description="Helical" evidence="1">
    <location>
        <begin position="118"/>
        <end position="138"/>
    </location>
</feature>
<keyword evidence="1" id="KW-0812">Transmembrane</keyword>
<name>A0ABY6FPH0_9MICC</name>
<gene>
    <name evidence="2" type="ORF">N9A08_10695</name>
</gene>
<evidence type="ECO:0000313" key="2">
    <source>
        <dbReference type="EMBL" id="UYB35101.1"/>
    </source>
</evidence>
<evidence type="ECO:0008006" key="4">
    <source>
        <dbReference type="Google" id="ProtNLM"/>
    </source>
</evidence>
<reference evidence="2" key="1">
    <citation type="submission" date="2022-09" db="EMBL/GenBank/DDBJ databases">
        <authorList>
            <person name="Li D."/>
            <person name="Cheng J."/>
            <person name="Li Y."/>
        </authorList>
    </citation>
    <scope>NUCLEOTIDE SEQUENCE</scope>
    <source>
        <strain evidence="2">DL</strain>
    </source>
</reference>
<evidence type="ECO:0000313" key="3">
    <source>
        <dbReference type="Proteomes" id="UP001063368"/>
    </source>
</evidence>
<feature type="transmembrane region" description="Helical" evidence="1">
    <location>
        <begin position="86"/>
        <end position="106"/>
    </location>
</feature>
<protein>
    <recommendedName>
        <fullName evidence="4">ATP synthase protein I</fullName>
    </recommendedName>
</protein>
<sequence length="160" mass="16355">MSQADGARAKRISASGPTDAPWLRILGTSLAWTGIPAAAAAAAALIAGPGPAGAASVAAGWGLIALFFGLSLVVGHVVGRKNPSGAIGMFAVTYAVKVVGFAVALWSVGVPEWLERPWFAFAALGTVVIWQVAEIRAFSRTRQLIYNDVPAPTDDAAKGA</sequence>